<dbReference type="OrthoDB" id="4240949at2"/>
<protein>
    <submittedName>
        <fullName evidence="1">Mobile element transfer</fullName>
    </submittedName>
</protein>
<sequence>MGLYQIWRELHRVGRVSVGTAHGRRGEIKYVAACAVEDCGWSVEYDDVSPAMVAAQGHRCPVR</sequence>
<dbReference type="Pfam" id="PF05122">
    <property type="entry name" value="SpdB"/>
    <property type="match status" value="1"/>
</dbReference>
<name>A0A2P8QCQ2_9ACTN</name>
<dbReference type="AlphaFoldDB" id="A0A2P8QCQ2"/>
<gene>
    <name evidence="1" type="ORF">C6Y14_06605</name>
</gene>
<evidence type="ECO:0000313" key="2">
    <source>
        <dbReference type="Proteomes" id="UP000240429"/>
    </source>
</evidence>
<comment type="caution">
    <text evidence="1">The sequence shown here is derived from an EMBL/GenBank/DDBJ whole genome shotgun (WGS) entry which is preliminary data.</text>
</comment>
<proteinExistence type="predicted"/>
<dbReference type="EMBL" id="PYBJ01000003">
    <property type="protein sequence ID" value="PSM44035.1"/>
    <property type="molecule type" value="Genomic_DNA"/>
</dbReference>
<organism evidence="1 2">
    <name type="scientific">Streptomyces dioscori</name>
    <dbReference type="NCBI Taxonomy" id="2109333"/>
    <lineage>
        <taxon>Bacteria</taxon>
        <taxon>Bacillati</taxon>
        <taxon>Actinomycetota</taxon>
        <taxon>Actinomycetes</taxon>
        <taxon>Kitasatosporales</taxon>
        <taxon>Streptomycetaceae</taxon>
        <taxon>Streptomyces</taxon>
        <taxon>Streptomyces aurantiacus group</taxon>
    </lineage>
</organism>
<reference evidence="1 2" key="1">
    <citation type="submission" date="2018-03" db="EMBL/GenBank/DDBJ databases">
        <title>Streptomyces dioscori sp. nov., a novel endophytic actinobacterium isolated from bulbil of Dioscorea bulbifera L.</title>
        <authorList>
            <person name="Zhikuan W."/>
        </authorList>
    </citation>
    <scope>NUCLEOTIDE SEQUENCE [LARGE SCALE GENOMIC DNA]</scope>
    <source>
        <strain evidence="1 2">A217</strain>
    </source>
</reference>
<accession>A0A2P8QCQ2</accession>
<evidence type="ECO:0000313" key="1">
    <source>
        <dbReference type="EMBL" id="PSM44035.1"/>
    </source>
</evidence>
<dbReference type="InterPro" id="IPR007806">
    <property type="entry name" value="SpdB"/>
</dbReference>
<dbReference type="RefSeq" id="WP_107015549.1">
    <property type="nucleotide sequence ID" value="NZ_KZ679039.1"/>
</dbReference>
<dbReference type="Proteomes" id="UP000240429">
    <property type="component" value="Unassembled WGS sequence"/>
</dbReference>
<keyword evidence="2" id="KW-1185">Reference proteome</keyword>